<protein>
    <submittedName>
        <fullName evidence="1">Uncharacterized protein</fullName>
    </submittedName>
</protein>
<gene>
    <name evidence="1" type="ORF">BaRGS_00007416</name>
</gene>
<comment type="caution">
    <text evidence="1">The sequence shown here is derived from an EMBL/GenBank/DDBJ whole genome shotgun (WGS) entry which is preliminary data.</text>
</comment>
<accession>A0ABD0LPW5</accession>
<organism evidence="1 2">
    <name type="scientific">Batillaria attramentaria</name>
    <dbReference type="NCBI Taxonomy" id="370345"/>
    <lineage>
        <taxon>Eukaryota</taxon>
        <taxon>Metazoa</taxon>
        <taxon>Spiralia</taxon>
        <taxon>Lophotrochozoa</taxon>
        <taxon>Mollusca</taxon>
        <taxon>Gastropoda</taxon>
        <taxon>Caenogastropoda</taxon>
        <taxon>Sorbeoconcha</taxon>
        <taxon>Cerithioidea</taxon>
        <taxon>Batillariidae</taxon>
        <taxon>Batillaria</taxon>
    </lineage>
</organism>
<reference evidence="1 2" key="1">
    <citation type="journal article" date="2023" name="Sci. Data">
        <title>Genome assembly of the Korean intertidal mud-creeper Batillaria attramentaria.</title>
        <authorList>
            <person name="Patra A.K."/>
            <person name="Ho P.T."/>
            <person name="Jun S."/>
            <person name="Lee S.J."/>
            <person name="Kim Y."/>
            <person name="Won Y.J."/>
        </authorList>
    </citation>
    <scope>NUCLEOTIDE SEQUENCE [LARGE SCALE GENOMIC DNA]</scope>
    <source>
        <strain evidence="1">Wonlab-2016</strain>
    </source>
</reference>
<evidence type="ECO:0000313" key="2">
    <source>
        <dbReference type="Proteomes" id="UP001519460"/>
    </source>
</evidence>
<name>A0ABD0LPW5_9CAEN</name>
<dbReference type="EMBL" id="JACVVK020000032">
    <property type="protein sequence ID" value="KAK7501291.1"/>
    <property type="molecule type" value="Genomic_DNA"/>
</dbReference>
<dbReference type="AlphaFoldDB" id="A0ABD0LPW5"/>
<evidence type="ECO:0000313" key="1">
    <source>
        <dbReference type="EMBL" id="KAK7501291.1"/>
    </source>
</evidence>
<sequence>MSMNTRWVIAMGSCKRVQFALRTRPSSARPKTIDPTSSQMSMDVYPESSVPVNFALQIGLPCVQLKTLDPLRYSESSRWHDHAVSE</sequence>
<proteinExistence type="predicted"/>
<dbReference type="Proteomes" id="UP001519460">
    <property type="component" value="Unassembled WGS sequence"/>
</dbReference>
<keyword evidence="2" id="KW-1185">Reference proteome</keyword>